<feature type="transmembrane region" description="Helical" evidence="7">
    <location>
        <begin position="418"/>
        <end position="436"/>
    </location>
</feature>
<evidence type="ECO:0000256" key="1">
    <source>
        <dbReference type="ARBA" id="ARBA00004127"/>
    </source>
</evidence>
<dbReference type="Pfam" id="PF07690">
    <property type="entry name" value="MFS_1"/>
    <property type="match status" value="1"/>
</dbReference>
<dbReference type="InterPro" id="IPR020846">
    <property type="entry name" value="MFS_dom"/>
</dbReference>
<dbReference type="PANTHER" id="PTHR23501:SF78">
    <property type="entry name" value="MAJOR FACILITATOR SUPERFAMILY (MFS) PROFILE DOMAIN-CONTAINING PROTEIN-RELATED"/>
    <property type="match status" value="1"/>
</dbReference>
<keyword evidence="6 7" id="KW-0472">Membrane</keyword>
<protein>
    <recommendedName>
        <fullName evidence="8">Major facilitator superfamily (MFS) profile domain-containing protein</fullName>
    </recommendedName>
</protein>
<feature type="transmembrane region" description="Helical" evidence="7">
    <location>
        <begin position="115"/>
        <end position="136"/>
    </location>
</feature>
<dbReference type="AlphaFoldDB" id="A0A0D1W9T6"/>
<dbReference type="PANTHER" id="PTHR23501">
    <property type="entry name" value="MAJOR FACILITATOR SUPERFAMILY"/>
    <property type="match status" value="1"/>
</dbReference>
<dbReference type="InterPro" id="IPR011701">
    <property type="entry name" value="MFS"/>
</dbReference>
<evidence type="ECO:0000256" key="6">
    <source>
        <dbReference type="ARBA" id="ARBA00023136"/>
    </source>
</evidence>
<dbReference type="FunFam" id="1.20.1720.10:FF:000013">
    <property type="entry name" value="Related to multidrug resistance proteins"/>
    <property type="match status" value="1"/>
</dbReference>
<dbReference type="OrthoDB" id="6770063at2759"/>
<name>A0A0D1W9T6_9EURO</name>
<feature type="transmembrane region" description="Helical" evidence="7">
    <location>
        <begin position="148"/>
        <end position="167"/>
    </location>
</feature>
<dbReference type="InterPro" id="IPR036259">
    <property type="entry name" value="MFS_trans_sf"/>
</dbReference>
<dbReference type="Proteomes" id="UP000053599">
    <property type="component" value="Unassembled WGS sequence"/>
</dbReference>
<evidence type="ECO:0000256" key="3">
    <source>
        <dbReference type="ARBA" id="ARBA00022448"/>
    </source>
</evidence>
<evidence type="ECO:0000313" key="9">
    <source>
        <dbReference type="EMBL" id="KIV85595.1"/>
    </source>
</evidence>
<feature type="transmembrane region" description="Helical" evidence="7">
    <location>
        <begin position="90"/>
        <end position="109"/>
    </location>
</feature>
<sequence>MARLQIAITVEDHTNILPKKQVLMIITALAVSLLISYIDQNSIAVILPKIGKDLNSLESIQWAGTSSLIANTVFQVFYGRVSDIFGRNMVLFASLASLAVGDLACGLARTGPQLYVFRAIAGVGNGGINALAMIIVSDIVTLEDRGKYQGIIGCCVGLGSTIGPFFAAGFVESVSWRSFFFVLSGLALASGCLVYLILPSKQLKDDTMTKLRKIDYAGALFSSAMVIFLLIPISDGGTRFSWSSATFICLLVFGSLCALIFIGVECKFSALPMIPPRLFKNLAVSVVLSQNFLFGFVYYASLYYLPMYYQTARRWNALESAALLVPIVIGQSVTSILSGQYISLKKRYGRVLWFGYTVWTLAAGLRCLFSRRTSPVAIVFILLLEGAGVGCTFQPTLIAAHAHGDDADRAIIVGIRNFVRLLGGATGLAASAAIYTNVYRRHAHLASATAAVDVSLSMYALPDLSLLSATDVDILLNAYMMASRAVFIAWVPFIALCLLSTVVIRDRGLSNSKPDSLQPTSESVVP</sequence>
<feature type="transmembrane region" description="Helical" evidence="7">
    <location>
        <begin position="351"/>
        <end position="369"/>
    </location>
</feature>
<evidence type="ECO:0000256" key="4">
    <source>
        <dbReference type="ARBA" id="ARBA00022692"/>
    </source>
</evidence>
<gene>
    <name evidence="9" type="ORF">PV11_01273</name>
</gene>
<dbReference type="PRINTS" id="PR01036">
    <property type="entry name" value="TCRTETB"/>
</dbReference>
<dbReference type="SUPFAM" id="SSF103473">
    <property type="entry name" value="MFS general substrate transporter"/>
    <property type="match status" value="1"/>
</dbReference>
<proteinExistence type="inferred from homology"/>
<feature type="domain" description="Major facilitator superfamily (MFS) profile" evidence="8">
    <location>
        <begin position="25"/>
        <end position="465"/>
    </location>
</feature>
<dbReference type="GO" id="GO:0005886">
    <property type="term" value="C:plasma membrane"/>
    <property type="evidence" value="ECO:0007669"/>
    <property type="project" value="TreeGrafter"/>
</dbReference>
<evidence type="ECO:0000256" key="5">
    <source>
        <dbReference type="ARBA" id="ARBA00022989"/>
    </source>
</evidence>
<keyword evidence="5 7" id="KW-1133">Transmembrane helix</keyword>
<accession>A0A0D1W9T6</accession>
<evidence type="ECO:0000313" key="10">
    <source>
        <dbReference type="Proteomes" id="UP000053599"/>
    </source>
</evidence>
<organism evidence="9 10">
    <name type="scientific">Exophiala sideris</name>
    <dbReference type="NCBI Taxonomy" id="1016849"/>
    <lineage>
        <taxon>Eukaryota</taxon>
        <taxon>Fungi</taxon>
        <taxon>Dikarya</taxon>
        <taxon>Ascomycota</taxon>
        <taxon>Pezizomycotina</taxon>
        <taxon>Eurotiomycetes</taxon>
        <taxon>Chaetothyriomycetidae</taxon>
        <taxon>Chaetothyriales</taxon>
        <taxon>Herpotrichiellaceae</taxon>
        <taxon>Exophiala</taxon>
    </lineage>
</organism>
<feature type="transmembrane region" description="Helical" evidence="7">
    <location>
        <begin position="481"/>
        <end position="504"/>
    </location>
</feature>
<comment type="similarity">
    <text evidence="2">Belongs to the major facilitator superfamily.</text>
</comment>
<evidence type="ECO:0000256" key="2">
    <source>
        <dbReference type="ARBA" id="ARBA00008335"/>
    </source>
</evidence>
<feature type="transmembrane region" description="Helical" evidence="7">
    <location>
        <begin position="179"/>
        <end position="198"/>
    </location>
</feature>
<dbReference type="Gene3D" id="1.20.1250.20">
    <property type="entry name" value="MFS general substrate transporter like domains"/>
    <property type="match status" value="1"/>
</dbReference>
<dbReference type="HOGENOM" id="CLU_000960_22_0_1"/>
<dbReference type="GO" id="GO:0012505">
    <property type="term" value="C:endomembrane system"/>
    <property type="evidence" value="ECO:0007669"/>
    <property type="project" value="UniProtKB-SubCell"/>
</dbReference>
<evidence type="ECO:0000256" key="7">
    <source>
        <dbReference type="SAM" id="Phobius"/>
    </source>
</evidence>
<feature type="transmembrane region" description="Helical" evidence="7">
    <location>
        <begin position="214"/>
        <end position="234"/>
    </location>
</feature>
<keyword evidence="3" id="KW-0813">Transport</keyword>
<feature type="transmembrane region" description="Helical" evidence="7">
    <location>
        <begin position="443"/>
        <end position="461"/>
    </location>
</feature>
<dbReference type="EMBL" id="KN846951">
    <property type="protein sequence ID" value="KIV85595.1"/>
    <property type="molecule type" value="Genomic_DNA"/>
</dbReference>
<evidence type="ECO:0000259" key="8">
    <source>
        <dbReference type="PROSITE" id="PS50850"/>
    </source>
</evidence>
<feature type="transmembrane region" description="Helical" evidence="7">
    <location>
        <begin position="21"/>
        <end position="39"/>
    </location>
</feature>
<feature type="transmembrane region" description="Helical" evidence="7">
    <location>
        <begin position="282"/>
        <end position="305"/>
    </location>
</feature>
<feature type="transmembrane region" description="Helical" evidence="7">
    <location>
        <begin position="376"/>
        <end position="398"/>
    </location>
</feature>
<reference evidence="9 10" key="1">
    <citation type="submission" date="2015-01" db="EMBL/GenBank/DDBJ databases">
        <title>The Genome Sequence of Exophiala sideris CBS121828.</title>
        <authorList>
            <consortium name="The Broad Institute Genomics Platform"/>
            <person name="Cuomo C."/>
            <person name="de Hoog S."/>
            <person name="Gorbushina A."/>
            <person name="Stielow B."/>
            <person name="Teixiera M."/>
            <person name="Abouelleil A."/>
            <person name="Chapman S.B."/>
            <person name="Priest M."/>
            <person name="Young S.K."/>
            <person name="Wortman J."/>
            <person name="Nusbaum C."/>
            <person name="Birren B."/>
        </authorList>
    </citation>
    <scope>NUCLEOTIDE SEQUENCE [LARGE SCALE GENOMIC DNA]</scope>
    <source>
        <strain evidence="9 10">CBS 121828</strain>
    </source>
</reference>
<dbReference type="GO" id="GO:0046943">
    <property type="term" value="F:carboxylic acid transmembrane transporter activity"/>
    <property type="evidence" value="ECO:0007669"/>
    <property type="project" value="UniProtKB-ARBA"/>
</dbReference>
<keyword evidence="4 7" id="KW-0812">Transmembrane</keyword>
<dbReference type="Gene3D" id="1.20.1720.10">
    <property type="entry name" value="Multidrug resistance protein D"/>
    <property type="match status" value="1"/>
</dbReference>
<dbReference type="PROSITE" id="PS50850">
    <property type="entry name" value="MFS"/>
    <property type="match status" value="1"/>
</dbReference>
<feature type="transmembrane region" description="Helical" evidence="7">
    <location>
        <begin position="240"/>
        <end position="262"/>
    </location>
</feature>
<comment type="subcellular location">
    <subcellularLocation>
        <location evidence="1">Endomembrane system</location>
        <topology evidence="1">Multi-pass membrane protein</topology>
    </subcellularLocation>
</comment>